<reference evidence="1" key="1">
    <citation type="submission" date="2021-02" db="EMBL/GenBank/DDBJ databases">
        <authorList>
            <person name="Nowell W R."/>
        </authorList>
    </citation>
    <scope>NUCLEOTIDE SEQUENCE</scope>
</reference>
<accession>A0A816QIZ7</accession>
<dbReference type="AlphaFoldDB" id="A0A816QIZ7"/>
<dbReference type="Proteomes" id="UP000663887">
    <property type="component" value="Unassembled WGS sequence"/>
</dbReference>
<comment type="caution">
    <text evidence="1">The sequence shown here is derived from an EMBL/GenBank/DDBJ whole genome shotgun (WGS) entry which is preliminary data.</text>
</comment>
<evidence type="ECO:0000313" key="2">
    <source>
        <dbReference type="Proteomes" id="UP000663887"/>
    </source>
</evidence>
<sequence>MNILLISVQQEPNEDNIKKILNGKADVKWSDAGYNIQASNVPSKFPCIAKLKDKQHYVILTGNDDNKGYQAWNPSGDKKTTFASDKIGSIYASD</sequence>
<evidence type="ECO:0000313" key="1">
    <source>
        <dbReference type="EMBL" id="CAF2061005.1"/>
    </source>
</evidence>
<name>A0A816QIZ7_9BILA</name>
<proteinExistence type="predicted"/>
<protein>
    <submittedName>
        <fullName evidence="1">Uncharacterized protein</fullName>
    </submittedName>
</protein>
<dbReference type="EMBL" id="CAJNRG010003842">
    <property type="protein sequence ID" value="CAF2061005.1"/>
    <property type="molecule type" value="Genomic_DNA"/>
</dbReference>
<gene>
    <name evidence="1" type="ORF">XDN619_LOCUS10568</name>
</gene>
<organism evidence="1 2">
    <name type="scientific">Rotaria magnacalcarata</name>
    <dbReference type="NCBI Taxonomy" id="392030"/>
    <lineage>
        <taxon>Eukaryota</taxon>
        <taxon>Metazoa</taxon>
        <taxon>Spiralia</taxon>
        <taxon>Gnathifera</taxon>
        <taxon>Rotifera</taxon>
        <taxon>Eurotatoria</taxon>
        <taxon>Bdelloidea</taxon>
        <taxon>Philodinida</taxon>
        <taxon>Philodinidae</taxon>
        <taxon>Rotaria</taxon>
    </lineage>
</organism>